<accession>A0A2G9SMI8</accession>
<dbReference type="EMBL" id="KV923121">
    <property type="protein sequence ID" value="PIO41252.1"/>
    <property type="molecule type" value="Genomic_DNA"/>
</dbReference>
<evidence type="ECO:0000313" key="2">
    <source>
        <dbReference type="Proteomes" id="UP000228934"/>
    </source>
</evidence>
<dbReference type="AlphaFoldDB" id="A0A2G9SMI8"/>
<evidence type="ECO:0000313" key="1">
    <source>
        <dbReference type="EMBL" id="PIO41252.1"/>
    </source>
</evidence>
<reference evidence="1" key="2">
    <citation type="submission" date="2017-08" db="EMBL/GenBank/DDBJ databases">
        <title>Assembly of the North American Bullfrog Genome.</title>
        <authorList>
            <person name="Warren R.L."/>
            <person name="Vandervalk B.P."/>
            <person name="Kucuk E."/>
            <person name="Birol I."/>
            <person name="Helbing C."/>
            <person name="Pandoh P."/>
            <person name="Behsaz B."/>
            <person name="Mohamadi H."/>
            <person name="Chu J."/>
            <person name="Jackman S."/>
            <person name="Hammond S.A."/>
            <person name="Veldhoen N."/>
            <person name="Kirk H."/>
            <person name="Zhao Y."/>
            <person name="Coope R."/>
            <person name="Pleasance S."/>
            <person name="Moore R."/>
            <person name="Holt R."/>
        </authorList>
    </citation>
    <scope>NUCLEOTIDE SEQUENCE</scope>
    <source>
        <strain evidence="1">Bruno</strain>
        <tissue evidence="1">Liver</tissue>
    </source>
</reference>
<protein>
    <submittedName>
        <fullName evidence="1">Uncharacterized protein</fullName>
    </submittedName>
</protein>
<feature type="non-terminal residue" evidence="1">
    <location>
        <position position="43"/>
    </location>
</feature>
<reference evidence="2" key="1">
    <citation type="journal article" date="2017" name="Nat. Commun.">
        <title>The North American bullfrog draft genome provides insight into hormonal regulation of long noncoding RNA.</title>
        <authorList>
            <person name="Hammond S.A."/>
            <person name="Warren R.L."/>
            <person name="Vandervalk B.P."/>
            <person name="Kucuk E."/>
            <person name="Khan H."/>
            <person name="Gibb E.A."/>
            <person name="Pandoh P."/>
            <person name="Kirk H."/>
            <person name="Zhao Y."/>
            <person name="Jones M."/>
            <person name="Mungall A.J."/>
            <person name="Coope R."/>
            <person name="Pleasance S."/>
            <person name="Moore R.A."/>
            <person name="Holt R.A."/>
            <person name="Round J.M."/>
            <person name="Ohora S."/>
            <person name="Walle B.V."/>
            <person name="Veldhoen N."/>
            <person name="Helbing C.C."/>
            <person name="Birol I."/>
        </authorList>
    </citation>
    <scope>NUCLEOTIDE SEQUENCE [LARGE SCALE GENOMIC DNA]</scope>
</reference>
<sequence length="43" mass="4998">MWHNPMLNYSRITTCKHLKDVAYNLLSRTTDPVSCTLQDIGFL</sequence>
<organism evidence="1 2">
    <name type="scientific">Aquarana catesbeiana</name>
    <name type="common">American bullfrog</name>
    <name type="synonym">Rana catesbeiana</name>
    <dbReference type="NCBI Taxonomy" id="8400"/>
    <lineage>
        <taxon>Eukaryota</taxon>
        <taxon>Metazoa</taxon>
        <taxon>Chordata</taxon>
        <taxon>Craniata</taxon>
        <taxon>Vertebrata</taxon>
        <taxon>Euteleostomi</taxon>
        <taxon>Amphibia</taxon>
        <taxon>Batrachia</taxon>
        <taxon>Anura</taxon>
        <taxon>Neobatrachia</taxon>
        <taxon>Ranoidea</taxon>
        <taxon>Ranidae</taxon>
        <taxon>Aquarana</taxon>
    </lineage>
</organism>
<dbReference type="EMBL" id="KV923121">
    <property type="protein sequence ID" value="PIO41251.1"/>
    <property type="molecule type" value="Genomic_DNA"/>
</dbReference>
<keyword evidence="2" id="KW-1185">Reference proteome</keyword>
<proteinExistence type="predicted"/>
<name>A0A2G9SMI8_AQUCT</name>
<dbReference type="Proteomes" id="UP000228934">
    <property type="component" value="Unassembled WGS sequence"/>
</dbReference>
<gene>
    <name evidence="1" type="ORF">AB205_0174180</name>
</gene>